<dbReference type="RefSeq" id="WP_018575799.1">
    <property type="nucleotide sequence ID" value="NZ_KB892381.1"/>
</dbReference>
<dbReference type="PANTHER" id="PTHR11735">
    <property type="entry name" value="TRNA N6-ADENOSINE THREONYLCARBAMOYLTRANSFERASE"/>
    <property type="match status" value="1"/>
</dbReference>
<dbReference type="CDD" id="cd24032">
    <property type="entry name" value="ASKHA_NBD_TsaB"/>
    <property type="match status" value="1"/>
</dbReference>
<proteinExistence type="inferred from homology"/>
<accession>A0A0W0YLM9</accession>
<dbReference type="Proteomes" id="UP000054600">
    <property type="component" value="Unassembled WGS sequence"/>
</dbReference>
<reference evidence="5 6" key="1">
    <citation type="submission" date="2015-11" db="EMBL/GenBank/DDBJ databases">
        <title>Genomic analysis of 38 Legionella species identifies large and diverse effector repertoires.</title>
        <authorList>
            <person name="Burstein D."/>
            <person name="Amaro F."/>
            <person name="Zusman T."/>
            <person name="Lifshitz Z."/>
            <person name="Cohen O."/>
            <person name="Gilbert J.A."/>
            <person name="Pupko T."/>
            <person name="Shuman H.A."/>
            <person name="Segal G."/>
        </authorList>
    </citation>
    <scope>NUCLEOTIDE SEQUENCE [LARGE SCALE GENOMIC DNA]</scope>
    <source>
        <strain evidence="5 6">ATCC 49655</strain>
    </source>
</reference>
<dbReference type="InterPro" id="IPR043129">
    <property type="entry name" value="ATPase_NBD"/>
</dbReference>
<dbReference type="SUPFAM" id="SSF53067">
    <property type="entry name" value="Actin-like ATPase domain"/>
    <property type="match status" value="2"/>
</dbReference>
<evidence type="ECO:0000313" key="6">
    <source>
        <dbReference type="Proteomes" id="UP000054600"/>
    </source>
</evidence>
<name>A0A0W0YLM9_9GAMM</name>
<dbReference type="PATRIC" id="fig|1122169.6.peg.2607"/>
<dbReference type="GO" id="GO:0002949">
    <property type="term" value="P:tRNA threonylcarbamoyladenosine modification"/>
    <property type="evidence" value="ECO:0007669"/>
    <property type="project" value="InterPro"/>
</dbReference>
<evidence type="ECO:0000259" key="4">
    <source>
        <dbReference type="Pfam" id="PF00814"/>
    </source>
</evidence>
<evidence type="ECO:0000256" key="2">
    <source>
        <dbReference type="ARBA" id="ARBA00019012"/>
    </source>
</evidence>
<comment type="similarity">
    <text evidence="1">Belongs to the KAE1 / TsaD family. TsaB subfamily.</text>
</comment>
<dbReference type="AlphaFoldDB" id="A0A0W0YLM9"/>
<comment type="caution">
    <text evidence="5">The sequence shown here is derived from an EMBL/GenBank/DDBJ whole genome shotgun (WGS) entry which is preliminary data.</text>
</comment>
<dbReference type="OrthoDB" id="9809995at2"/>
<dbReference type="EMBL" id="LNYW01000064">
    <property type="protein sequence ID" value="KTD57789.1"/>
    <property type="molecule type" value="Genomic_DNA"/>
</dbReference>
<evidence type="ECO:0000256" key="1">
    <source>
        <dbReference type="ARBA" id="ARBA00010493"/>
    </source>
</evidence>
<evidence type="ECO:0000313" key="5">
    <source>
        <dbReference type="EMBL" id="KTD57789.1"/>
    </source>
</evidence>
<evidence type="ECO:0000256" key="3">
    <source>
        <dbReference type="ARBA" id="ARBA00032446"/>
    </source>
</evidence>
<dbReference type="InterPro" id="IPR022496">
    <property type="entry name" value="T6A_TsaB"/>
</dbReference>
<gene>
    <name evidence="5" type="ORF">Lsha_2264</name>
</gene>
<dbReference type="InterPro" id="IPR000905">
    <property type="entry name" value="Gcp-like_dom"/>
</dbReference>
<dbReference type="GO" id="GO:0005829">
    <property type="term" value="C:cytosol"/>
    <property type="evidence" value="ECO:0007669"/>
    <property type="project" value="TreeGrafter"/>
</dbReference>
<organism evidence="5 6">
    <name type="scientific">Legionella shakespearei DSM 23087</name>
    <dbReference type="NCBI Taxonomy" id="1122169"/>
    <lineage>
        <taxon>Bacteria</taxon>
        <taxon>Pseudomonadati</taxon>
        <taxon>Pseudomonadota</taxon>
        <taxon>Gammaproteobacteria</taxon>
        <taxon>Legionellales</taxon>
        <taxon>Legionellaceae</taxon>
        <taxon>Legionella</taxon>
    </lineage>
</organism>
<dbReference type="Pfam" id="PF00814">
    <property type="entry name" value="TsaD"/>
    <property type="match status" value="1"/>
</dbReference>
<dbReference type="Gene3D" id="3.30.420.40">
    <property type="match status" value="2"/>
</dbReference>
<dbReference type="PANTHER" id="PTHR11735:SF11">
    <property type="entry name" value="TRNA THREONYLCARBAMOYLADENOSINE BIOSYNTHESIS PROTEIN TSAB"/>
    <property type="match status" value="1"/>
</dbReference>
<protein>
    <recommendedName>
        <fullName evidence="2">tRNA threonylcarbamoyladenosine biosynthesis protein TsaB</fullName>
    </recommendedName>
    <alternativeName>
        <fullName evidence="3">t(6)A37 threonylcarbamoyladenosine biosynthesis protein TsaB</fullName>
    </alternativeName>
</protein>
<feature type="domain" description="Gcp-like" evidence="4">
    <location>
        <begin position="30"/>
        <end position="127"/>
    </location>
</feature>
<keyword evidence="6" id="KW-1185">Reference proteome</keyword>
<dbReference type="NCBIfam" id="TIGR03725">
    <property type="entry name" value="T6A_YeaZ"/>
    <property type="match status" value="1"/>
</dbReference>
<dbReference type="eggNOG" id="COG1214">
    <property type="taxonomic scope" value="Bacteria"/>
</dbReference>
<sequence length="222" mass="24019">MKLLAIDTSTERASVALLAGDELSCEVLDSQRTHAQLLLPMIDRQMVHAGIKLNQLDGIIFGCGPGSFTGLRIACSMAKGIAFAHDLDLIPVSSLAAIAWSVREQKECAHSSVLTVLDARMQEMYWSYFPAGQSEAVAAVNPVQDISLPVDESVVLAGVGIDLYWDGFSEKIKSQISTRLEQFPNAGAMIRLVQNTHIKPVPVAEAQPVYVRNQVTQGDARG</sequence>
<dbReference type="STRING" id="1122169.Lsha_2264"/>